<organism evidence="1">
    <name type="scientific">Salix viminalis</name>
    <name type="common">Common osier</name>
    <name type="synonym">Basket willow</name>
    <dbReference type="NCBI Taxonomy" id="40686"/>
    <lineage>
        <taxon>Eukaryota</taxon>
        <taxon>Viridiplantae</taxon>
        <taxon>Streptophyta</taxon>
        <taxon>Embryophyta</taxon>
        <taxon>Tracheophyta</taxon>
        <taxon>Spermatophyta</taxon>
        <taxon>Magnoliopsida</taxon>
        <taxon>eudicotyledons</taxon>
        <taxon>Gunneridae</taxon>
        <taxon>Pentapetalae</taxon>
        <taxon>rosids</taxon>
        <taxon>fabids</taxon>
        <taxon>Malpighiales</taxon>
        <taxon>Salicaceae</taxon>
        <taxon>Saliceae</taxon>
        <taxon>Salix</taxon>
    </lineage>
</organism>
<gene>
    <name evidence="1" type="ORF">SVIM_LOCUS110838</name>
</gene>
<name>A0A6N2KMP9_SALVM</name>
<evidence type="ECO:0000313" key="1">
    <source>
        <dbReference type="EMBL" id="VFU29855.1"/>
    </source>
</evidence>
<dbReference type="EMBL" id="CAADRP010000557">
    <property type="protein sequence ID" value="VFU29855.1"/>
    <property type="molecule type" value="Genomic_DNA"/>
</dbReference>
<sequence>MVSAHVPCTTARAALLSSRASLERHLESKSWFAFLAPFGCINTTLKWRLLRIFTHYSHISSAAQTLFMSSGIKRCPIQFPLSSNDQEAKMVVEDFSMPALFDASS</sequence>
<dbReference type="AlphaFoldDB" id="A0A6N2KMP9"/>
<reference evidence="1" key="1">
    <citation type="submission" date="2019-03" db="EMBL/GenBank/DDBJ databases">
        <authorList>
            <person name="Mank J."/>
            <person name="Almeida P."/>
        </authorList>
    </citation>
    <scope>NUCLEOTIDE SEQUENCE</scope>
    <source>
        <strain evidence="1">78183</strain>
    </source>
</reference>
<proteinExistence type="predicted"/>
<protein>
    <submittedName>
        <fullName evidence="1">Uncharacterized protein</fullName>
    </submittedName>
</protein>
<accession>A0A6N2KMP9</accession>